<evidence type="ECO:0000313" key="2">
    <source>
        <dbReference type="EMBL" id="CAI2197598.1"/>
    </source>
</evidence>
<dbReference type="EMBL" id="CAMKVN010016644">
    <property type="protein sequence ID" value="CAI2197598.1"/>
    <property type="molecule type" value="Genomic_DNA"/>
</dbReference>
<dbReference type="AlphaFoldDB" id="A0A9W4XAD7"/>
<accession>A0A9W4XAD7</accession>
<evidence type="ECO:0000313" key="3">
    <source>
        <dbReference type="Proteomes" id="UP001153678"/>
    </source>
</evidence>
<organism evidence="2 3">
    <name type="scientific">Funneliformis geosporum</name>
    <dbReference type="NCBI Taxonomy" id="1117311"/>
    <lineage>
        <taxon>Eukaryota</taxon>
        <taxon>Fungi</taxon>
        <taxon>Fungi incertae sedis</taxon>
        <taxon>Mucoromycota</taxon>
        <taxon>Glomeromycotina</taxon>
        <taxon>Glomeromycetes</taxon>
        <taxon>Glomerales</taxon>
        <taxon>Glomeraceae</taxon>
        <taxon>Funneliformis</taxon>
    </lineage>
</organism>
<comment type="caution">
    <text evidence="2">The sequence shown here is derived from an EMBL/GenBank/DDBJ whole genome shotgun (WGS) entry which is preliminary data.</text>
</comment>
<feature type="non-terminal residue" evidence="2">
    <location>
        <position position="218"/>
    </location>
</feature>
<feature type="coiled-coil region" evidence="1">
    <location>
        <begin position="80"/>
        <end position="107"/>
    </location>
</feature>
<reference evidence="2" key="1">
    <citation type="submission" date="2022-08" db="EMBL/GenBank/DDBJ databases">
        <authorList>
            <person name="Kallberg Y."/>
            <person name="Tangrot J."/>
            <person name="Rosling A."/>
        </authorList>
    </citation>
    <scope>NUCLEOTIDE SEQUENCE</scope>
    <source>
        <strain evidence="2">Wild A</strain>
    </source>
</reference>
<dbReference type="InterPro" id="IPR032675">
    <property type="entry name" value="LRR_dom_sf"/>
</dbReference>
<gene>
    <name evidence="2" type="ORF">FWILDA_LOCUS18157</name>
</gene>
<name>A0A9W4XAD7_9GLOM</name>
<sequence>NQYPTLEEKEQVKQIIVDYSNPQKELDEKLGLANNNFFGSLEPLAGLNKLKELSIRDTDIDSGLEYLPDSLVTKLPKLNRAKLQEQIKFLEAEKERLTKRIVTLEELTVENQRLIKEQKGKIVNDYLLFTENEEQILQELIEAHKAYFQAKKQKETNVLELRRKYDKLYYKLENENFTRSEKEKSLVNEKLIEEAIVKSKQSLIAEQQNQIRENNLLL</sequence>
<keyword evidence="1" id="KW-0175">Coiled coil</keyword>
<dbReference type="OrthoDB" id="10606315at2759"/>
<dbReference type="Proteomes" id="UP001153678">
    <property type="component" value="Unassembled WGS sequence"/>
</dbReference>
<keyword evidence="3" id="KW-1185">Reference proteome</keyword>
<protein>
    <submittedName>
        <fullName evidence="2">3718_t:CDS:1</fullName>
    </submittedName>
</protein>
<dbReference type="Gene3D" id="3.80.10.10">
    <property type="entry name" value="Ribonuclease Inhibitor"/>
    <property type="match status" value="1"/>
</dbReference>
<feature type="non-terminal residue" evidence="2">
    <location>
        <position position="1"/>
    </location>
</feature>
<evidence type="ECO:0000256" key="1">
    <source>
        <dbReference type="SAM" id="Coils"/>
    </source>
</evidence>
<proteinExistence type="predicted"/>